<dbReference type="GO" id="GO:0005524">
    <property type="term" value="F:ATP binding"/>
    <property type="evidence" value="ECO:0007669"/>
    <property type="project" value="UniProtKB-UniRule"/>
</dbReference>
<dbReference type="CDD" id="cd14014">
    <property type="entry name" value="STKc_PknB_like"/>
    <property type="match status" value="1"/>
</dbReference>
<feature type="domain" description="Protein kinase" evidence="6">
    <location>
        <begin position="78"/>
        <end position="346"/>
    </location>
</feature>
<sequence length="931" mass="101433">MKPEHVLVIRQALDLPASERVAYVQSACPGDPSAEVAILEAVALSELEVSRLAAAPTAEHGTSPQLSSLQPGLQVGAFRLVRELGAGGMGVVWLAERTDGFAQIVAIKWLHAGHRGLLQRFQRERTLLARLQHPHIGRILDGGDWNGVPWYAMEYVDGQTLDRFVQTEASTLRQRLDLILQICDAVQYAHQHLIVHRDLKPANVLVDGTGRVKLLDFGIAKVLDDTDQLTETRAPMTLAYAAPEQISGEAVTVATDVYALGGLLYELLAGQRPYRASSSVNLMHQIANTDPEPPSKAPGGGEAKTLPVTLVVPEDLDTITLKALARKPERRYASVALLADDLRRFRDGFPISARPDSSWYRLRLWLQRHRLAAALAGLVLMSILTGAIVSSVQAARARAEAERAQRAAKTAEVVGSAMRTLLAAAGPDQNGGVVLTVREALDLGSNNALSEVAAEPAVAAALRSTLARVYLDLGDFEQALALAKDADLEAASDVDRRALQVTMLEAHNALSDYPAARALVERIDADFRKLPANDPSRMDYLPARALFEQEGGDIKQARVLIDAWVAETRLLKPADPDALALALETASDIAMAEGRWSDAVQSGREARELLNGIKRSELRRARVDGMLGRALRENGDREGAAALLADSVAWHTKVLGADHPQTLTVRSELAIHFADTANLKAARDVYESILKDRIRTNGPKHPKVAVSYGQLALTEYNLADYAAAAAHFRKALEIFEAKLAPDHPYVQTTQGNLAGALSELGQADQALPILDQLIVHARATTLPTLAANLMTRGLALEQLHRQVEARNDFKEAMTIQEARFGSAMGLWPRTLYARAERHLGQTELARELLAPAVVNPEWEGAGCGPRCAVAHFEYARTLHELKRPLAEVLPLAERALAVRRERMGPEHALTREVADWIAQVRSDDRSRGRAE</sequence>
<dbReference type="OrthoDB" id="9783151at2"/>
<evidence type="ECO:0000256" key="5">
    <source>
        <dbReference type="PROSITE-ProRule" id="PRU10141"/>
    </source>
</evidence>
<dbReference type="EMBL" id="CP027860">
    <property type="protein sequence ID" value="AVP98413.1"/>
    <property type="molecule type" value="Genomic_DNA"/>
</dbReference>
<dbReference type="PROSITE" id="PS00108">
    <property type="entry name" value="PROTEIN_KINASE_ST"/>
    <property type="match status" value="1"/>
</dbReference>
<feature type="binding site" evidence="5">
    <location>
        <position position="108"/>
    </location>
    <ligand>
        <name>ATP</name>
        <dbReference type="ChEBI" id="CHEBI:30616"/>
    </ligand>
</feature>
<dbReference type="SMART" id="SM00028">
    <property type="entry name" value="TPR"/>
    <property type="match status" value="3"/>
</dbReference>
<dbReference type="Proteomes" id="UP000241074">
    <property type="component" value="Chromosome"/>
</dbReference>
<dbReference type="SUPFAM" id="SSF56112">
    <property type="entry name" value="Protein kinase-like (PK-like)"/>
    <property type="match status" value="1"/>
</dbReference>
<proteinExistence type="predicted"/>
<dbReference type="Pfam" id="PF00069">
    <property type="entry name" value="Pkinase"/>
    <property type="match status" value="1"/>
</dbReference>
<keyword evidence="4 5" id="KW-0067">ATP-binding</keyword>
<dbReference type="InterPro" id="IPR017441">
    <property type="entry name" value="Protein_kinase_ATP_BS"/>
</dbReference>
<dbReference type="Pfam" id="PF13424">
    <property type="entry name" value="TPR_12"/>
    <property type="match status" value="2"/>
</dbReference>
<dbReference type="Gene3D" id="1.10.510.10">
    <property type="entry name" value="Transferase(Phosphotransferase) domain 1"/>
    <property type="match status" value="1"/>
</dbReference>
<dbReference type="SUPFAM" id="SSF48452">
    <property type="entry name" value="TPR-like"/>
    <property type="match status" value="2"/>
</dbReference>
<reference evidence="7 8" key="2">
    <citation type="submission" date="2018-03" db="EMBL/GenBank/DDBJ databases">
        <authorList>
            <person name="Keele B.F."/>
        </authorList>
    </citation>
    <scope>NUCLEOTIDE SEQUENCE [LARGE SCALE GENOMIC DNA]</scope>
    <source>
        <strain evidence="7 8">D13</strain>
    </source>
</reference>
<organism evidence="7 8">
    <name type="scientific">Ahniella affigens</name>
    <dbReference type="NCBI Taxonomy" id="2021234"/>
    <lineage>
        <taxon>Bacteria</taxon>
        <taxon>Pseudomonadati</taxon>
        <taxon>Pseudomonadota</taxon>
        <taxon>Gammaproteobacteria</taxon>
        <taxon>Lysobacterales</taxon>
        <taxon>Rhodanobacteraceae</taxon>
        <taxon>Ahniella</taxon>
    </lineage>
</organism>
<evidence type="ECO:0000313" key="7">
    <source>
        <dbReference type="EMBL" id="AVP98413.1"/>
    </source>
</evidence>
<name>A0A2P1PU93_9GAMM</name>
<dbReference type="InterPro" id="IPR011009">
    <property type="entry name" value="Kinase-like_dom_sf"/>
</dbReference>
<dbReference type="InterPro" id="IPR000719">
    <property type="entry name" value="Prot_kinase_dom"/>
</dbReference>
<evidence type="ECO:0000256" key="4">
    <source>
        <dbReference type="ARBA" id="ARBA00022840"/>
    </source>
</evidence>
<gene>
    <name evidence="7" type="ORF">C7S18_14990</name>
</gene>
<accession>A0A2P1PU93</accession>
<evidence type="ECO:0000256" key="3">
    <source>
        <dbReference type="ARBA" id="ARBA00022777"/>
    </source>
</evidence>
<dbReference type="InterPro" id="IPR008271">
    <property type="entry name" value="Ser/Thr_kinase_AS"/>
</dbReference>
<dbReference type="Gene3D" id="1.25.40.10">
    <property type="entry name" value="Tetratricopeptide repeat domain"/>
    <property type="match status" value="3"/>
</dbReference>
<dbReference type="SMART" id="SM00220">
    <property type="entry name" value="S_TKc"/>
    <property type="match status" value="1"/>
</dbReference>
<dbReference type="KEGG" id="xba:C7S18_14990"/>
<dbReference type="PROSITE" id="PS50011">
    <property type="entry name" value="PROTEIN_KINASE_DOM"/>
    <property type="match status" value="1"/>
</dbReference>
<evidence type="ECO:0000256" key="2">
    <source>
        <dbReference type="ARBA" id="ARBA00022741"/>
    </source>
</evidence>
<dbReference type="PROSITE" id="PS00107">
    <property type="entry name" value="PROTEIN_KINASE_ATP"/>
    <property type="match status" value="1"/>
</dbReference>
<dbReference type="AlphaFoldDB" id="A0A2P1PU93"/>
<evidence type="ECO:0000256" key="1">
    <source>
        <dbReference type="ARBA" id="ARBA00022679"/>
    </source>
</evidence>
<evidence type="ECO:0000259" key="6">
    <source>
        <dbReference type="PROSITE" id="PS50011"/>
    </source>
</evidence>
<protein>
    <recommendedName>
        <fullName evidence="6">Protein kinase domain-containing protein</fullName>
    </recommendedName>
</protein>
<dbReference type="PANTHER" id="PTHR43289:SF34">
    <property type="entry name" value="SERINE_THREONINE-PROTEIN KINASE YBDM-RELATED"/>
    <property type="match status" value="1"/>
</dbReference>
<dbReference type="InterPro" id="IPR019734">
    <property type="entry name" value="TPR_rpt"/>
</dbReference>
<keyword evidence="1" id="KW-0808">Transferase</keyword>
<evidence type="ECO:0000313" key="8">
    <source>
        <dbReference type="Proteomes" id="UP000241074"/>
    </source>
</evidence>
<keyword evidence="3" id="KW-0418">Kinase</keyword>
<keyword evidence="8" id="KW-1185">Reference proteome</keyword>
<keyword evidence="2 5" id="KW-0547">Nucleotide-binding</keyword>
<reference evidence="7 8" key="1">
    <citation type="submission" date="2018-03" db="EMBL/GenBank/DDBJ databases">
        <title>Ahniella affigens gen. nov., sp. nov., a gammaproteobacterium isolated from sandy soil near a stream.</title>
        <authorList>
            <person name="Ko Y."/>
            <person name="Kim J.-H."/>
        </authorList>
    </citation>
    <scope>NUCLEOTIDE SEQUENCE [LARGE SCALE GENOMIC DNA]</scope>
    <source>
        <strain evidence="7 8">D13</strain>
    </source>
</reference>
<dbReference type="Gene3D" id="3.30.200.20">
    <property type="entry name" value="Phosphorylase Kinase, domain 1"/>
    <property type="match status" value="1"/>
</dbReference>
<dbReference type="PANTHER" id="PTHR43289">
    <property type="entry name" value="MITOGEN-ACTIVATED PROTEIN KINASE KINASE KINASE 20-RELATED"/>
    <property type="match status" value="1"/>
</dbReference>
<dbReference type="RefSeq" id="WP_106892334.1">
    <property type="nucleotide sequence ID" value="NZ_CP027860.1"/>
</dbReference>
<dbReference type="GO" id="GO:0004674">
    <property type="term" value="F:protein serine/threonine kinase activity"/>
    <property type="evidence" value="ECO:0007669"/>
    <property type="project" value="TreeGrafter"/>
</dbReference>
<dbReference type="InterPro" id="IPR011990">
    <property type="entry name" value="TPR-like_helical_dom_sf"/>
</dbReference>